<dbReference type="OrthoDB" id="3648309at2759"/>
<protein>
    <submittedName>
        <fullName evidence="7">GPR1/FUN34/yaaH family-domain-containing protein</fullName>
    </submittedName>
</protein>
<evidence type="ECO:0000313" key="8">
    <source>
        <dbReference type="Proteomes" id="UP000193689"/>
    </source>
</evidence>
<keyword evidence="4 6" id="KW-1133">Transmembrane helix</keyword>
<evidence type="ECO:0000256" key="3">
    <source>
        <dbReference type="ARBA" id="ARBA00022692"/>
    </source>
</evidence>
<dbReference type="InParanoid" id="A0A1Y2DTL1"/>
<feature type="transmembrane region" description="Helical" evidence="6">
    <location>
        <begin position="156"/>
        <end position="178"/>
    </location>
</feature>
<dbReference type="GeneID" id="63773848"/>
<comment type="subcellular location">
    <subcellularLocation>
        <location evidence="1">Membrane</location>
        <topology evidence="1">Multi-pass membrane protein</topology>
    </subcellularLocation>
</comment>
<evidence type="ECO:0000313" key="7">
    <source>
        <dbReference type="EMBL" id="ORY62587.1"/>
    </source>
</evidence>
<accession>A0A1Y2DTL1</accession>
<dbReference type="AlphaFoldDB" id="A0A1Y2DTL1"/>
<evidence type="ECO:0000256" key="1">
    <source>
        <dbReference type="ARBA" id="ARBA00004141"/>
    </source>
</evidence>
<evidence type="ECO:0000256" key="6">
    <source>
        <dbReference type="SAM" id="Phobius"/>
    </source>
</evidence>
<evidence type="ECO:0000256" key="4">
    <source>
        <dbReference type="ARBA" id="ARBA00022989"/>
    </source>
</evidence>
<dbReference type="PANTHER" id="PTHR31123:SF4">
    <property type="entry name" value="PROTEIN ALCS"/>
    <property type="match status" value="1"/>
</dbReference>
<reference evidence="7 8" key="1">
    <citation type="submission" date="2016-07" db="EMBL/GenBank/DDBJ databases">
        <title>Pervasive Adenine N6-methylation of Active Genes in Fungi.</title>
        <authorList>
            <consortium name="DOE Joint Genome Institute"/>
            <person name="Mondo S.J."/>
            <person name="Dannebaum R.O."/>
            <person name="Kuo R.C."/>
            <person name="Labutti K."/>
            <person name="Haridas S."/>
            <person name="Kuo A."/>
            <person name="Salamov A."/>
            <person name="Ahrendt S.R."/>
            <person name="Lipzen A."/>
            <person name="Sullivan W."/>
            <person name="Andreopoulos W.B."/>
            <person name="Clum A."/>
            <person name="Lindquist E."/>
            <person name="Daum C."/>
            <person name="Ramamoorthy G.K."/>
            <person name="Gryganskyi A."/>
            <person name="Culley D."/>
            <person name="Magnuson J.K."/>
            <person name="James T.Y."/>
            <person name="O'Malley M.A."/>
            <person name="Stajich J.E."/>
            <person name="Spatafora J.W."/>
            <person name="Visel A."/>
            <person name="Grigoriev I.V."/>
        </authorList>
    </citation>
    <scope>NUCLEOTIDE SEQUENCE [LARGE SCALE GENOMIC DNA]</scope>
    <source>
        <strain evidence="7 8">CBS 129021</strain>
    </source>
</reference>
<comment type="caution">
    <text evidence="7">The sequence shown here is derived from an EMBL/GenBank/DDBJ whole genome shotgun (WGS) entry which is preliminary data.</text>
</comment>
<feature type="transmembrane region" description="Helical" evidence="6">
    <location>
        <begin position="121"/>
        <end position="144"/>
    </location>
</feature>
<comment type="similarity">
    <text evidence="2">Belongs to the acetate uptake transporter (AceTr) (TC 2.A.96) family.</text>
</comment>
<organism evidence="7 8">
    <name type="scientific">Pseudomassariella vexata</name>
    <dbReference type="NCBI Taxonomy" id="1141098"/>
    <lineage>
        <taxon>Eukaryota</taxon>
        <taxon>Fungi</taxon>
        <taxon>Dikarya</taxon>
        <taxon>Ascomycota</taxon>
        <taxon>Pezizomycotina</taxon>
        <taxon>Sordariomycetes</taxon>
        <taxon>Xylariomycetidae</taxon>
        <taxon>Amphisphaeriales</taxon>
        <taxon>Pseudomassariaceae</taxon>
        <taxon>Pseudomassariella</taxon>
    </lineage>
</organism>
<dbReference type="GO" id="GO:0005886">
    <property type="term" value="C:plasma membrane"/>
    <property type="evidence" value="ECO:0007669"/>
    <property type="project" value="TreeGrafter"/>
</dbReference>
<dbReference type="STRING" id="1141098.A0A1Y2DTL1"/>
<dbReference type="InterPro" id="IPR051633">
    <property type="entry name" value="AceTr"/>
</dbReference>
<proteinExistence type="inferred from homology"/>
<dbReference type="PANTHER" id="PTHR31123">
    <property type="entry name" value="ACCUMULATION OF DYADS PROTEIN 2-RELATED"/>
    <property type="match status" value="1"/>
</dbReference>
<name>A0A1Y2DTL1_9PEZI</name>
<feature type="transmembrane region" description="Helical" evidence="6">
    <location>
        <begin position="26"/>
        <end position="44"/>
    </location>
</feature>
<evidence type="ECO:0000256" key="2">
    <source>
        <dbReference type="ARBA" id="ARBA00005587"/>
    </source>
</evidence>
<gene>
    <name evidence="7" type="ORF">BCR38DRAFT_395655</name>
</gene>
<keyword evidence="5 6" id="KW-0472">Membrane</keyword>
<evidence type="ECO:0000256" key="5">
    <source>
        <dbReference type="ARBA" id="ARBA00023136"/>
    </source>
</evidence>
<keyword evidence="3 6" id="KW-0812">Transmembrane</keyword>
<dbReference type="Pfam" id="PF01184">
    <property type="entry name" value="Gpr1_Fun34_YaaH"/>
    <property type="match status" value="1"/>
</dbReference>
<dbReference type="InterPro" id="IPR000791">
    <property type="entry name" value="Gpr1/Fun34/SatP-like"/>
</dbReference>
<sequence length="211" mass="22515">MSVGPLACDLMGWRGASGGGAANTPAFLFFGGVLMLLGGILEYIRRNTFPAVVFSSFGAFWLTFGATLMPQFNAYAAYAPTGAAAVEGLKTKGFNASFGFFALSMMILCFVYMICAIRTNLVFLLMFVTLTLVFGFVTAAYFVLASNYAGNAKLAGNFLVTAGACAFTTTAIGWYTFLSMMFQSVDFPIVLPVGDFSKTTKRQSEPASSKV</sequence>
<feature type="transmembrane region" description="Helical" evidence="6">
    <location>
        <begin position="93"/>
        <end position="114"/>
    </location>
</feature>
<dbReference type="Proteomes" id="UP000193689">
    <property type="component" value="Unassembled WGS sequence"/>
</dbReference>
<feature type="transmembrane region" description="Helical" evidence="6">
    <location>
        <begin position="51"/>
        <end position="73"/>
    </location>
</feature>
<dbReference type="EMBL" id="MCFJ01000009">
    <property type="protein sequence ID" value="ORY62587.1"/>
    <property type="molecule type" value="Genomic_DNA"/>
</dbReference>
<keyword evidence="8" id="KW-1185">Reference proteome</keyword>
<dbReference type="GO" id="GO:0015123">
    <property type="term" value="F:acetate transmembrane transporter activity"/>
    <property type="evidence" value="ECO:0007669"/>
    <property type="project" value="TreeGrafter"/>
</dbReference>
<dbReference type="RefSeq" id="XP_040714423.1">
    <property type="nucleotide sequence ID" value="XM_040857636.1"/>
</dbReference>